<dbReference type="Gene3D" id="3.30.420.40">
    <property type="match status" value="2"/>
</dbReference>
<dbReference type="SUPFAM" id="SSF53067">
    <property type="entry name" value="Actin-like ATPase domain"/>
    <property type="match status" value="2"/>
</dbReference>
<evidence type="ECO:0000256" key="3">
    <source>
        <dbReference type="ARBA" id="ARBA00022777"/>
    </source>
</evidence>
<accession>A0A6I3S9S8</accession>
<keyword evidence="3 6" id="KW-0418">Kinase</keyword>
<dbReference type="Proteomes" id="UP000462362">
    <property type="component" value="Unassembled WGS sequence"/>
</dbReference>
<comment type="caution">
    <text evidence="6">The sequence shown here is derived from an EMBL/GenBank/DDBJ whole genome shotgun (WGS) entry which is preliminary data.</text>
</comment>
<dbReference type="InterPro" id="IPR018484">
    <property type="entry name" value="FGGY_N"/>
</dbReference>
<dbReference type="RefSeq" id="WP_008864472.1">
    <property type="nucleotide sequence ID" value="NZ_CAKVUT010000190.1"/>
</dbReference>
<gene>
    <name evidence="6" type="ORF">GMD42_10870</name>
</gene>
<dbReference type="Pfam" id="PF00370">
    <property type="entry name" value="FGGY_N"/>
    <property type="match status" value="1"/>
</dbReference>
<dbReference type="CDD" id="cd00366">
    <property type="entry name" value="ASKHA_NBD_FGGY"/>
    <property type="match status" value="1"/>
</dbReference>
<dbReference type="InterPro" id="IPR050406">
    <property type="entry name" value="FGGY_Carb_Kinase"/>
</dbReference>
<proteinExistence type="inferred from homology"/>
<keyword evidence="2" id="KW-0808">Transferase</keyword>
<dbReference type="GeneID" id="43349109"/>
<dbReference type="PANTHER" id="PTHR43095">
    <property type="entry name" value="SUGAR KINASE"/>
    <property type="match status" value="1"/>
</dbReference>
<dbReference type="InterPro" id="IPR043129">
    <property type="entry name" value="ATPase_NBD"/>
</dbReference>
<dbReference type="EMBL" id="WNCL01000045">
    <property type="protein sequence ID" value="MTU44093.1"/>
    <property type="molecule type" value="Genomic_DNA"/>
</dbReference>
<reference evidence="6 7" key="1">
    <citation type="journal article" date="2019" name="Nat. Med.">
        <title>A library of human gut bacterial isolates paired with longitudinal multiomics data enables mechanistic microbiome research.</title>
        <authorList>
            <person name="Poyet M."/>
            <person name="Groussin M."/>
            <person name="Gibbons S.M."/>
            <person name="Avila-Pacheco J."/>
            <person name="Jiang X."/>
            <person name="Kearney S.M."/>
            <person name="Perrotta A.R."/>
            <person name="Berdy B."/>
            <person name="Zhao S."/>
            <person name="Lieberman T.D."/>
            <person name="Swanson P.K."/>
            <person name="Smith M."/>
            <person name="Roesemann S."/>
            <person name="Alexander J.E."/>
            <person name="Rich S.A."/>
            <person name="Livny J."/>
            <person name="Vlamakis H."/>
            <person name="Clish C."/>
            <person name="Bullock K."/>
            <person name="Deik A."/>
            <person name="Scott J."/>
            <person name="Pierce K.A."/>
            <person name="Xavier R.J."/>
            <person name="Alm E.J."/>
        </authorList>
    </citation>
    <scope>NUCLEOTIDE SEQUENCE [LARGE SCALE GENOMIC DNA]</scope>
    <source>
        <strain evidence="6 7">BIOML-A2</strain>
    </source>
</reference>
<dbReference type="GO" id="GO:0016301">
    <property type="term" value="F:kinase activity"/>
    <property type="evidence" value="ECO:0007669"/>
    <property type="project" value="UniProtKB-KW"/>
</dbReference>
<organism evidence="6 7">
    <name type="scientific">Parasutterella excrementihominis</name>
    <dbReference type="NCBI Taxonomy" id="487175"/>
    <lineage>
        <taxon>Bacteria</taxon>
        <taxon>Pseudomonadati</taxon>
        <taxon>Pseudomonadota</taxon>
        <taxon>Betaproteobacteria</taxon>
        <taxon>Burkholderiales</taxon>
        <taxon>Sutterellaceae</taxon>
        <taxon>Parasutterella</taxon>
    </lineage>
</organism>
<dbReference type="PANTHER" id="PTHR43095:SF2">
    <property type="entry name" value="GLUCONOKINASE"/>
    <property type="match status" value="1"/>
</dbReference>
<name>A0A6I3S9S8_9BURK</name>
<dbReference type="PIRSF" id="PIRSF000538">
    <property type="entry name" value="GlpK"/>
    <property type="match status" value="1"/>
</dbReference>
<evidence type="ECO:0000256" key="1">
    <source>
        <dbReference type="ARBA" id="ARBA00009156"/>
    </source>
</evidence>
<evidence type="ECO:0000313" key="7">
    <source>
        <dbReference type="Proteomes" id="UP000462362"/>
    </source>
</evidence>
<dbReference type="Pfam" id="PF02782">
    <property type="entry name" value="FGGY_C"/>
    <property type="match status" value="1"/>
</dbReference>
<dbReference type="InterPro" id="IPR018485">
    <property type="entry name" value="FGGY_C"/>
</dbReference>
<protein>
    <submittedName>
        <fullName evidence="6">Carbohydrate kinase</fullName>
    </submittedName>
</protein>
<evidence type="ECO:0000313" key="6">
    <source>
        <dbReference type="EMBL" id="MTU44093.1"/>
    </source>
</evidence>
<evidence type="ECO:0000259" key="4">
    <source>
        <dbReference type="Pfam" id="PF00370"/>
    </source>
</evidence>
<dbReference type="InterPro" id="IPR000577">
    <property type="entry name" value="Carb_kinase_FGGY"/>
</dbReference>
<dbReference type="GO" id="GO:0005975">
    <property type="term" value="P:carbohydrate metabolic process"/>
    <property type="evidence" value="ECO:0007669"/>
    <property type="project" value="InterPro"/>
</dbReference>
<evidence type="ECO:0000256" key="2">
    <source>
        <dbReference type="ARBA" id="ARBA00022679"/>
    </source>
</evidence>
<dbReference type="AlphaFoldDB" id="A0A6I3S9S8"/>
<feature type="domain" description="Carbohydrate kinase FGGY N-terminal" evidence="4">
    <location>
        <begin position="4"/>
        <end position="256"/>
    </location>
</feature>
<sequence>MSKLYLGFDAGTQSVKVSVYDENLKSITSQSLPTILRYPHAGWVEMDLDEFLDITVRCIKRCVDDIKALGYDPKDVRAVMGDGIICGIAGVNEEGDAITPYINYLDTRTDDDVRFINDMNLDIWVKETGNPEACTMFPAMFARWFLKNNTKFQQQGVKFMHNAPYILSHLAGLKGKDAFIDWGAMSGWGLGYNVMKKEWSKEQLEILGINEKYMPRILKPWDIIGGLTKAMSEKTGLPEGTPICAGAGDTMQSMIGCGNYEAGKGVDVAGTCAMFCVSTKGIIPELSKKGNNLIFNSGSLPDTYFYWGTIRTGGLALRWFKDNVCHKANDAVYYNDLNDRAAQVPVGSNGVLFLPYLTGGQDINNKKCGCFLGLTLDDDQSVMWRSVLESIGFDYMEICDLYRSAGVDLQRLTVAEGGSRSSLWNQIKSDMLDAEVVRYKNAGGAVVTNCIFAAYAVKDVPEIIPELSKILQIDQSYQPRAENTKLYRDLLNLQRKLIDVDMAPAFATLWNMKKILPQKQN</sequence>
<comment type="similarity">
    <text evidence="1">Belongs to the FGGY kinase family.</text>
</comment>
<feature type="domain" description="Carbohydrate kinase FGGY C-terminal" evidence="5">
    <location>
        <begin position="268"/>
        <end position="456"/>
    </location>
</feature>
<evidence type="ECO:0000259" key="5">
    <source>
        <dbReference type="Pfam" id="PF02782"/>
    </source>
</evidence>